<organism evidence="2 3">
    <name type="scientific">Christiangramia antarctica</name>
    <dbReference type="NCBI Taxonomy" id="2058158"/>
    <lineage>
        <taxon>Bacteria</taxon>
        <taxon>Pseudomonadati</taxon>
        <taxon>Bacteroidota</taxon>
        <taxon>Flavobacteriia</taxon>
        <taxon>Flavobacteriales</taxon>
        <taxon>Flavobacteriaceae</taxon>
        <taxon>Christiangramia</taxon>
    </lineage>
</organism>
<name>A0ABW5X2F9_9FLAO</name>
<reference evidence="3" key="1">
    <citation type="journal article" date="2019" name="Int. J. Syst. Evol. Microbiol.">
        <title>The Global Catalogue of Microorganisms (GCM) 10K type strain sequencing project: providing services to taxonomists for standard genome sequencing and annotation.</title>
        <authorList>
            <consortium name="The Broad Institute Genomics Platform"/>
            <consortium name="The Broad Institute Genome Sequencing Center for Infectious Disease"/>
            <person name="Wu L."/>
            <person name="Ma J."/>
        </authorList>
    </citation>
    <scope>NUCLEOTIDE SEQUENCE [LARGE SCALE GENOMIC DNA]</scope>
    <source>
        <strain evidence="3">KCTC 52925</strain>
    </source>
</reference>
<dbReference type="PANTHER" id="PTHR21064:SF5">
    <property type="entry name" value="SLR1880 PROTEIN"/>
    <property type="match status" value="1"/>
</dbReference>
<dbReference type="InterPro" id="IPR002575">
    <property type="entry name" value="Aminoglycoside_PTrfase"/>
</dbReference>
<dbReference type="RefSeq" id="WP_251741380.1">
    <property type="nucleotide sequence ID" value="NZ_JBHUOJ010000012.1"/>
</dbReference>
<evidence type="ECO:0000259" key="1">
    <source>
        <dbReference type="Pfam" id="PF01636"/>
    </source>
</evidence>
<proteinExistence type="predicted"/>
<protein>
    <submittedName>
        <fullName evidence="2">Phosphotransferase enzyme family protein</fullName>
    </submittedName>
</protein>
<dbReference type="SUPFAM" id="SSF56112">
    <property type="entry name" value="Protein kinase-like (PK-like)"/>
    <property type="match status" value="1"/>
</dbReference>
<gene>
    <name evidence="2" type="ORF">ACFSYS_06720</name>
</gene>
<accession>A0ABW5X2F9</accession>
<dbReference type="PANTHER" id="PTHR21064">
    <property type="entry name" value="AMINOGLYCOSIDE PHOSPHOTRANSFERASE DOMAIN-CONTAINING PROTEIN-RELATED"/>
    <property type="match status" value="1"/>
</dbReference>
<evidence type="ECO:0000313" key="3">
    <source>
        <dbReference type="Proteomes" id="UP001597438"/>
    </source>
</evidence>
<evidence type="ECO:0000313" key="2">
    <source>
        <dbReference type="EMBL" id="MFD2832977.1"/>
    </source>
</evidence>
<dbReference type="Proteomes" id="UP001597438">
    <property type="component" value="Unassembled WGS sequence"/>
</dbReference>
<keyword evidence="3" id="KW-1185">Reference proteome</keyword>
<dbReference type="InterPro" id="IPR011009">
    <property type="entry name" value="Kinase-like_dom_sf"/>
</dbReference>
<comment type="caution">
    <text evidence="2">The sequence shown here is derived from an EMBL/GenBank/DDBJ whole genome shotgun (WGS) entry which is preliminary data.</text>
</comment>
<dbReference type="Gene3D" id="3.90.1200.10">
    <property type="match status" value="1"/>
</dbReference>
<dbReference type="InterPro" id="IPR050249">
    <property type="entry name" value="Pseudomonas-type_ThrB"/>
</dbReference>
<sequence length="351" mass="40841">MHSVKELNRIIAHFNISEKAYDFSLLNNGLINDTYLVTSALNPQYILQRVNHEVFKDVPGLMHNIKLVLPNLADSDYAQIHFITSNSGKNYLGLDHEYWRLMTYIEDSITYNKTTSEKLSKEAGRIIGKFHSLLKNEEISTYVETIPKFHDLQKRKLEFEQALKNTDQERLMIAKNAITLAYQFLEELYELETFNLPQRICHNDTKLNNILFSTENDRALCLIDLDTVMSGYFFYDFGDAVRTIANTAAEDEQDHHKITFENNLFEAFIEGLKIHSSFLTPEEKKSLALGAVFMPFLHGLRALTDYLNKNIYYKVTHEKQNLDRCLSLFDFAHKALQKKEYMQSVIQAKLK</sequence>
<dbReference type="Pfam" id="PF01636">
    <property type="entry name" value="APH"/>
    <property type="match status" value="1"/>
</dbReference>
<dbReference type="EMBL" id="JBHUOJ010000012">
    <property type="protein sequence ID" value="MFD2832977.1"/>
    <property type="molecule type" value="Genomic_DNA"/>
</dbReference>
<feature type="domain" description="Aminoglycoside phosphotransferase" evidence="1">
    <location>
        <begin position="24"/>
        <end position="249"/>
    </location>
</feature>